<protein>
    <submittedName>
        <fullName evidence="1">Uncharacterized protein</fullName>
    </submittedName>
</protein>
<dbReference type="KEGG" id="bok:DM82_2812"/>
<keyword evidence="2" id="KW-1185">Reference proteome</keyword>
<dbReference type="Proteomes" id="UP000029424">
    <property type="component" value="Chromosome 1"/>
</dbReference>
<evidence type="ECO:0000313" key="2">
    <source>
        <dbReference type="Proteomes" id="UP000029424"/>
    </source>
</evidence>
<dbReference type="AlphaFoldDB" id="A0AAI8B3Z3"/>
<accession>A0AAI8B3Z3</accession>
<reference evidence="1 2" key="1">
    <citation type="submission" date="2014-06" db="EMBL/GenBank/DDBJ databases">
        <authorList>
            <person name="Bishop-Lilly K.A."/>
            <person name="Broomall S.M."/>
            <person name="Chain P.S."/>
            <person name="Chertkov O."/>
            <person name="Coyne S.R."/>
            <person name="Daligault H.E."/>
            <person name="Davenport K.W."/>
            <person name="Erkkila T."/>
            <person name="Frey K.G."/>
            <person name="Gibbons H.S."/>
            <person name="Gu W."/>
            <person name="Jaissle J."/>
            <person name="Johnson S.L."/>
            <person name="Koroleva G.I."/>
            <person name="Ladner J.T."/>
            <person name="Lo C.-C."/>
            <person name="Minogue T.D."/>
            <person name="Munk C."/>
            <person name="Palacios G.F."/>
            <person name="Redden C.L."/>
            <person name="Rosenzweig C.N."/>
            <person name="Scholz M.B."/>
            <person name="Teshima H."/>
            <person name="Xu Y."/>
        </authorList>
    </citation>
    <scope>NUCLEOTIDE SEQUENCE [LARGE SCALE GENOMIC DNA]</scope>
    <source>
        <strain evidence="1 2">EO147</strain>
    </source>
</reference>
<evidence type="ECO:0000313" key="1">
    <source>
        <dbReference type="EMBL" id="AIO65200.1"/>
    </source>
</evidence>
<sequence length="92" mass="10530">MFGEIWWKLKLTEPSGSRRHDNSDVFLKVSDGGQFPHKTVFLSATCRSNRVVSGVDCYDQQSFRITLEEKACSKVESLFKCSYWTSPLTDSE</sequence>
<proteinExistence type="predicted"/>
<gene>
    <name evidence="1" type="ORF">DM82_2812</name>
</gene>
<name>A0AAI8B3Z3_9BURK</name>
<dbReference type="EMBL" id="CP008726">
    <property type="protein sequence ID" value="AIO65200.1"/>
    <property type="molecule type" value="Genomic_DNA"/>
</dbReference>
<organism evidence="1 2">
    <name type="scientific">Burkholderia oklahomensis</name>
    <dbReference type="NCBI Taxonomy" id="342113"/>
    <lineage>
        <taxon>Bacteria</taxon>
        <taxon>Pseudomonadati</taxon>
        <taxon>Pseudomonadota</taxon>
        <taxon>Betaproteobacteria</taxon>
        <taxon>Burkholderiales</taxon>
        <taxon>Burkholderiaceae</taxon>
        <taxon>Burkholderia</taxon>
        <taxon>pseudomallei group</taxon>
    </lineage>
</organism>